<keyword evidence="5 11" id="KW-0808">Transferase</keyword>
<gene>
    <name evidence="11" type="ORF">E6O51_02880</name>
</gene>
<evidence type="ECO:0000256" key="7">
    <source>
        <dbReference type="ARBA" id="ARBA00023204"/>
    </source>
</evidence>
<dbReference type="NCBIfam" id="TIGR00589">
    <property type="entry name" value="ogt"/>
    <property type="match status" value="1"/>
</dbReference>
<evidence type="ECO:0000256" key="4">
    <source>
        <dbReference type="ARBA" id="ARBA00022603"/>
    </source>
</evidence>
<dbReference type="SUPFAM" id="SSF46767">
    <property type="entry name" value="Methylated DNA-protein cysteine methyltransferase, C-terminal domain"/>
    <property type="match status" value="1"/>
</dbReference>
<dbReference type="PROSITE" id="PS00374">
    <property type="entry name" value="MGMT"/>
    <property type="match status" value="1"/>
</dbReference>
<dbReference type="Gene3D" id="3.30.160.70">
    <property type="entry name" value="Methylated DNA-protein cysteine methyltransferase domain"/>
    <property type="match status" value="1"/>
</dbReference>
<comment type="similarity">
    <text evidence="2">Belongs to the MGMT family.</text>
</comment>
<reference evidence="11 12" key="1">
    <citation type="submission" date="2019-04" db="EMBL/GenBank/DDBJ databases">
        <title>Azoarcus rhizosphaerae sp. nov. isolated from rhizosphere of Ficus religiosa.</title>
        <authorList>
            <person name="Lin S.-Y."/>
            <person name="Hameed A."/>
            <person name="Hsu Y.-H."/>
            <person name="Young C.-C."/>
        </authorList>
    </citation>
    <scope>NUCLEOTIDE SEQUENCE [LARGE SCALE GENOMIC DNA]</scope>
    <source>
        <strain evidence="11 12">CC-YHH848</strain>
    </source>
</reference>
<dbReference type="EMBL" id="SSOD01000002">
    <property type="protein sequence ID" value="THF64276.1"/>
    <property type="molecule type" value="Genomic_DNA"/>
</dbReference>
<keyword evidence="7" id="KW-0234">DNA repair</keyword>
<dbReference type="OrthoDB" id="9811249at2"/>
<comment type="caution">
    <text evidence="11">The sequence shown here is derived from an EMBL/GenBank/DDBJ whole genome shotgun (WGS) entry which is preliminary data.</text>
</comment>
<evidence type="ECO:0000256" key="5">
    <source>
        <dbReference type="ARBA" id="ARBA00022679"/>
    </source>
</evidence>
<evidence type="ECO:0000259" key="9">
    <source>
        <dbReference type="Pfam" id="PF01035"/>
    </source>
</evidence>
<evidence type="ECO:0000313" key="12">
    <source>
        <dbReference type="Proteomes" id="UP000307956"/>
    </source>
</evidence>
<evidence type="ECO:0000256" key="1">
    <source>
        <dbReference type="ARBA" id="ARBA00001286"/>
    </source>
</evidence>
<dbReference type="CDD" id="cd06445">
    <property type="entry name" value="ATase"/>
    <property type="match status" value="1"/>
</dbReference>
<dbReference type="AlphaFoldDB" id="A0A4V3WBR3"/>
<feature type="domain" description="Methylguanine DNA methyltransferase ribonuclease-like" evidence="10">
    <location>
        <begin position="12"/>
        <end position="78"/>
    </location>
</feature>
<proteinExistence type="inferred from homology"/>
<name>A0A4V3WBR3_9RHOO</name>
<dbReference type="RefSeq" id="WP_136383465.1">
    <property type="nucleotide sequence ID" value="NZ_SSOD01000002.1"/>
</dbReference>
<comment type="catalytic activity">
    <reaction evidence="8">
        <text>a 6-O-methyl-2'-deoxyguanosine in DNA + L-cysteinyl-[protein] = S-methyl-L-cysteinyl-[protein] + a 2'-deoxyguanosine in DNA</text>
        <dbReference type="Rhea" id="RHEA:24000"/>
        <dbReference type="Rhea" id="RHEA-COMP:10131"/>
        <dbReference type="Rhea" id="RHEA-COMP:10132"/>
        <dbReference type="Rhea" id="RHEA-COMP:11367"/>
        <dbReference type="Rhea" id="RHEA-COMP:11368"/>
        <dbReference type="ChEBI" id="CHEBI:29950"/>
        <dbReference type="ChEBI" id="CHEBI:82612"/>
        <dbReference type="ChEBI" id="CHEBI:85445"/>
        <dbReference type="ChEBI" id="CHEBI:85448"/>
        <dbReference type="EC" id="2.1.1.63"/>
    </reaction>
</comment>
<evidence type="ECO:0000256" key="2">
    <source>
        <dbReference type="ARBA" id="ARBA00008711"/>
    </source>
</evidence>
<dbReference type="GO" id="GO:0003908">
    <property type="term" value="F:methylated-DNA-[protein]-cysteine S-methyltransferase activity"/>
    <property type="evidence" value="ECO:0007669"/>
    <property type="project" value="UniProtKB-EC"/>
</dbReference>
<keyword evidence="6" id="KW-0227">DNA damage</keyword>
<dbReference type="EC" id="2.1.1.63" evidence="3"/>
<dbReference type="PANTHER" id="PTHR10815:SF13">
    <property type="entry name" value="METHYLATED-DNA--PROTEIN-CYSTEINE METHYLTRANSFERASE"/>
    <property type="match status" value="1"/>
</dbReference>
<dbReference type="Pfam" id="PF02870">
    <property type="entry name" value="Methyltransf_1N"/>
    <property type="match status" value="1"/>
</dbReference>
<dbReference type="GO" id="GO:0006281">
    <property type="term" value="P:DNA repair"/>
    <property type="evidence" value="ECO:0007669"/>
    <property type="project" value="UniProtKB-KW"/>
</dbReference>
<comment type="catalytic activity">
    <reaction evidence="1">
        <text>a 4-O-methyl-thymidine in DNA + L-cysteinyl-[protein] = a thymidine in DNA + S-methyl-L-cysteinyl-[protein]</text>
        <dbReference type="Rhea" id="RHEA:53428"/>
        <dbReference type="Rhea" id="RHEA-COMP:10131"/>
        <dbReference type="Rhea" id="RHEA-COMP:10132"/>
        <dbReference type="Rhea" id="RHEA-COMP:13555"/>
        <dbReference type="Rhea" id="RHEA-COMP:13556"/>
        <dbReference type="ChEBI" id="CHEBI:29950"/>
        <dbReference type="ChEBI" id="CHEBI:82612"/>
        <dbReference type="ChEBI" id="CHEBI:137386"/>
        <dbReference type="ChEBI" id="CHEBI:137387"/>
        <dbReference type="EC" id="2.1.1.63"/>
    </reaction>
</comment>
<keyword evidence="12" id="KW-1185">Reference proteome</keyword>
<dbReference type="PANTHER" id="PTHR10815">
    <property type="entry name" value="METHYLATED-DNA--PROTEIN-CYSTEINE METHYLTRANSFERASE"/>
    <property type="match status" value="1"/>
</dbReference>
<dbReference type="FunFam" id="1.10.10.10:FF:000214">
    <property type="entry name" value="Methylated-DNA--protein-cysteine methyltransferase"/>
    <property type="match status" value="1"/>
</dbReference>
<feature type="domain" description="Methylated-DNA-[protein]-cysteine S-methyltransferase DNA binding" evidence="9">
    <location>
        <begin position="82"/>
        <end position="161"/>
    </location>
</feature>
<protein>
    <recommendedName>
        <fullName evidence="3">methylated-DNA--[protein]-cysteine S-methyltransferase</fullName>
        <ecNumber evidence="3">2.1.1.63</ecNumber>
    </recommendedName>
</protein>
<evidence type="ECO:0000256" key="3">
    <source>
        <dbReference type="ARBA" id="ARBA00011918"/>
    </source>
</evidence>
<evidence type="ECO:0000256" key="6">
    <source>
        <dbReference type="ARBA" id="ARBA00022763"/>
    </source>
</evidence>
<dbReference type="InterPro" id="IPR008332">
    <property type="entry name" value="MethylG_MeTrfase_N"/>
</dbReference>
<evidence type="ECO:0000313" key="11">
    <source>
        <dbReference type="EMBL" id="THF64276.1"/>
    </source>
</evidence>
<dbReference type="Proteomes" id="UP000307956">
    <property type="component" value="Unassembled WGS sequence"/>
</dbReference>
<dbReference type="InterPro" id="IPR036631">
    <property type="entry name" value="MGMT_N_sf"/>
</dbReference>
<organism evidence="11 12">
    <name type="scientific">Pseudothauera rhizosphaerae</name>
    <dbReference type="NCBI Taxonomy" id="2565932"/>
    <lineage>
        <taxon>Bacteria</taxon>
        <taxon>Pseudomonadati</taxon>
        <taxon>Pseudomonadota</taxon>
        <taxon>Betaproteobacteria</taxon>
        <taxon>Rhodocyclales</taxon>
        <taxon>Zoogloeaceae</taxon>
        <taxon>Pseudothauera</taxon>
    </lineage>
</organism>
<accession>A0A4V3WBR3</accession>
<dbReference type="InterPro" id="IPR014048">
    <property type="entry name" value="MethylDNA_cys_MeTrfase_DNA-bd"/>
</dbReference>
<dbReference type="Pfam" id="PF01035">
    <property type="entry name" value="DNA_binding_1"/>
    <property type="match status" value="1"/>
</dbReference>
<dbReference type="Gene3D" id="1.10.10.10">
    <property type="entry name" value="Winged helix-like DNA-binding domain superfamily/Winged helix DNA-binding domain"/>
    <property type="match status" value="1"/>
</dbReference>
<evidence type="ECO:0000259" key="10">
    <source>
        <dbReference type="Pfam" id="PF02870"/>
    </source>
</evidence>
<keyword evidence="4 11" id="KW-0489">Methyltransferase</keyword>
<dbReference type="InterPro" id="IPR001497">
    <property type="entry name" value="MethylDNA_cys_MeTrfase_AS"/>
</dbReference>
<dbReference type="InterPro" id="IPR036388">
    <property type="entry name" value="WH-like_DNA-bd_sf"/>
</dbReference>
<dbReference type="InterPro" id="IPR036217">
    <property type="entry name" value="MethylDNA_cys_MeTrfase_DNAb"/>
</dbReference>
<dbReference type="SUPFAM" id="SSF53155">
    <property type="entry name" value="Methylated DNA-protein cysteine methyltransferase domain"/>
    <property type="match status" value="1"/>
</dbReference>
<sequence length="171" mass="18378">MNDTTRPARLAFDTPLGRLVALAVPQGLLGLYFDDQRDLPDAAGSDEAPEHPLLQQVRREIGEYCAGVRGVFTLPLAPAPTPFQQRVREGLLAVGAGRTTTYGDLARAIGSPRGFRAVAQALGRNPLIIVVPCHRVLAHGGALGGFSSGGPARKRVLLGHEMRYWPPELLR</sequence>
<dbReference type="GO" id="GO:0032259">
    <property type="term" value="P:methylation"/>
    <property type="evidence" value="ECO:0007669"/>
    <property type="project" value="UniProtKB-KW"/>
</dbReference>
<evidence type="ECO:0000256" key="8">
    <source>
        <dbReference type="ARBA" id="ARBA00049348"/>
    </source>
</evidence>